<dbReference type="Proteomes" id="UP000182179">
    <property type="component" value="Unassembled WGS sequence"/>
</dbReference>
<accession>A0A1H4Z6S8</accession>
<evidence type="ECO:0000313" key="2">
    <source>
        <dbReference type="Proteomes" id="UP000182179"/>
    </source>
</evidence>
<dbReference type="EMBL" id="FNTS01000002">
    <property type="protein sequence ID" value="SED25050.1"/>
    <property type="molecule type" value="Genomic_DNA"/>
</dbReference>
<gene>
    <name evidence="1" type="ORF">SAMN04515675_0423</name>
</gene>
<reference evidence="1 2" key="1">
    <citation type="submission" date="2016-10" db="EMBL/GenBank/DDBJ databases">
        <authorList>
            <person name="Varghese N."/>
            <person name="Submissions S."/>
        </authorList>
    </citation>
    <scope>NUCLEOTIDE SEQUENCE [LARGE SCALE GENOMIC DNA]</scope>
    <source>
        <strain evidence="1 2">BS2773</strain>
    </source>
</reference>
<organism evidence="1 2">
    <name type="scientific">Pseudomonas costantinii</name>
    <dbReference type="NCBI Taxonomy" id="168469"/>
    <lineage>
        <taxon>Bacteria</taxon>
        <taxon>Pseudomonadati</taxon>
        <taxon>Pseudomonadota</taxon>
        <taxon>Gammaproteobacteria</taxon>
        <taxon>Pseudomonadales</taxon>
        <taxon>Pseudomonadaceae</taxon>
        <taxon>Pseudomonas</taxon>
    </lineage>
</organism>
<dbReference type="Gene3D" id="3.40.10.10">
    <property type="entry name" value="DNA Methylphosphotriester Repair Domain"/>
    <property type="match status" value="1"/>
</dbReference>
<name>A0A1H4Z6S8_9PSED</name>
<dbReference type="SUPFAM" id="SSF57884">
    <property type="entry name" value="Ada DNA repair protein, N-terminal domain (N-Ada 10)"/>
    <property type="match status" value="1"/>
</dbReference>
<protein>
    <recommendedName>
        <fullName evidence="3">Metal-binding protein</fullName>
    </recommendedName>
</protein>
<comment type="caution">
    <text evidence="1">The sequence shown here is derived from an EMBL/GenBank/DDBJ whole genome shotgun (WGS) entry which is preliminary data.</text>
</comment>
<sequence length="95" mass="10884">MAEKHTWMLMGRDGKRYPSPEPGTLGGHRRSKCYGKLDCRAALQAIERGGYVKNRVFFLDEPCAVAAGYRPCAVCMPIEYRQFRNRHEHSNQPDV</sequence>
<proteinExistence type="predicted"/>
<dbReference type="InterPro" id="IPR035451">
    <property type="entry name" value="Ada-like_dom_sf"/>
</dbReference>
<evidence type="ECO:0000313" key="1">
    <source>
        <dbReference type="EMBL" id="SED25050.1"/>
    </source>
</evidence>
<dbReference type="RefSeq" id="WP_074851432.1">
    <property type="nucleotide sequence ID" value="NZ_FNTS01000002.1"/>
</dbReference>
<keyword evidence="2" id="KW-1185">Reference proteome</keyword>
<evidence type="ECO:0008006" key="3">
    <source>
        <dbReference type="Google" id="ProtNLM"/>
    </source>
</evidence>